<gene>
    <name evidence="1" type="ORF">DPEC_G00278800</name>
</gene>
<evidence type="ECO:0000313" key="1">
    <source>
        <dbReference type="EMBL" id="KAJ7992462.1"/>
    </source>
</evidence>
<proteinExistence type="predicted"/>
<reference evidence="1" key="1">
    <citation type="submission" date="2021-05" db="EMBL/GenBank/DDBJ databases">
        <authorList>
            <person name="Pan Q."/>
            <person name="Jouanno E."/>
            <person name="Zahm M."/>
            <person name="Klopp C."/>
            <person name="Cabau C."/>
            <person name="Louis A."/>
            <person name="Berthelot C."/>
            <person name="Parey E."/>
            <person name="Roest Crollius H."/>
            <person name="Montfort J."/>
            <person name="Robinson-Rechavi M."/>
            <person name="Bouchez O."/>
            <person name="Lampietro C."/>
            <person name="Lopez Roques C."/>
            <person name="Donnadieu C."/>
            <person name="Postlethwait J."/>
            <person name="Bobe J."/>
            <person name="Dillon D."/>
            <person name="Chandos A."/>
            <person name="von Hippel F."/>
            <person name="Guiguen Y."/>
        </authorList>
    </citation>
    <scope>NUCLEOTIDE SEQUENCE</scope>
    <source>
        <strain evidence="1">YG-Jan2019</strain>
    </source>
</reference>
<organism evidence="1 2">
    <name type="scientific">Dallia pectoralis</name>
    <name type="common">Alaska blackfish</name>
    <dbReference type="NCBI Taxonomy" id="75939"/>
    <lineage>
        <taxon>Eukaryota</taxon>
        <taxon>Metazoa</taxon>
        <taxon>Chordata</taxon>
        <taxon>Craniata</taxon>
        <taxon>Vertebrata</taxon>
        <taxon>Euteleostomi</taxon>
        <taxon>Actinopterygii</taxon>
        <taxon>Neopterygii</taxon>
        <taxon>Teleostei</taxon>
        <taxon>Protacanthopterygii</taxon>
        <taxon>Esociformes</taxon>
        <taxon>Umbridae</taxon>
        <taxon>Dallia</taxon>
    </lineage>
</organism>
<accession>A0ACC2FMD0</accession>
<protein>
    <submittedName>
        <fullName evidence="1">Uncharacterized protein</fullName>
    </submittedName>
</protein>
<keyword evidence="2" id="KW-1185">Reference proteome</keyword>
<dbReference type="Proteomes" id="UP001157502">
    <property type="component" value="Chromosome 25"/>
</dbReference>
<sequence length="142" mass="15707">MTREIGSCPPIHLEDRFQDSTKICRSWENSHIRFQVPVAVRLSLISGRHRELRGTGLFPGGSQFSRGVGIIRHIKAPDSPLQYRSGPGGAGVMGGQHSRFFVAPEAPVRKSRNYIGRLAPKECSQDMTGQTPRAAPCRRRAT</sequence>
<dbReference type="EMBL" id="CM055752">
    <property type="protein sequence ID" value="KAJ7992462.1"/>
    <property type="molecule type" value="Genomic_DNA"/>
</dbReference>
<name>A0ACC2FMD0_DALPE</name>
<evidence type="ECO:0000313" key="2">
    <source>
        <dbReference type="Proteomes" id="UP001157502"/>
    </source>
</evidence>
<comment type="caution">
    <text evidence="1">The sequence shown here is derived from an EMBL/GenBank/DDBJ whole genome shotgun (WGS) entry which is preliminary data.</text>
</comment>